<dbReference type="Pfam" id="PF00126">
    <property type="entry name" value="HTH_1"/>
    <property type="match status" value="1"/>
</dbReference>
<dbReference type="EMBL" id="VTPX01000001">
    <property type="protein sequence ID" value="KAA0020318.1"/>
    <property type="molecule type" value="Genomic_DNA"/>
</dbReference>
<comment type="caution">
    <text evidence="6">The sequence shown here is derived from an EMBL/GenBank/DDBJ whole genome shotgun (WGS) entry which is preliminary data.</text>
</comment>
<dbReference type="GO" id="GO:0003700">
    <property type="term" value="F:DNA-binding transcription factor activity"/>
    <property type="evidence" value="ECO:0007669"/>
    <property type="project" value="InterPro"/>
</dbReference>
<proteinExistence type="inferred from homology"/>
<accession>A0A640WI72</accession>
<feature type="domain" description="HTH lysR-type" evidence="5">
    <location>
        <begin position="15"/>
        <end position="72"/>
    </location>
</feature>
<dbReference type="PROSITE" id="PS50931">
    <property type="entry name" value="HTH_LYSR"/>
    <property type="match status" value="1"/>
</dbReference>
<dbReference type="CDD" id="cd05466">
    <property type="entry name" value="PBP2_LTTR_substrate"/>
    <property type="match status" value="1"/>
</dbReference>
<sequence>MSSRKITLMGQLGDVDLRLLRIFRKVVECGGFSSAEVELNISRAAISMAMGDLEARLSMRLCQRGRSGFQLTSEGQAVFEATMQLLAAVEDFRTRVNGLHSSLTGELNIGITDNLVTMPNMHVTEALRALKARGDNVHINIRMAPPNDIEMAVLGGSLHAGVVPELKRVPGLDYLSLYDEQSALYCSDRHPLFNAEAPTPQQIACFDAVVPSYAQTPEIKRVHETLKPKASATDREGVAFLVLTGSYVGFLPTHFAQRWTEHGRMKRLAPDTFEYATRYYAITRKGRPPNLVLESFLEELRSLMEALPCDEQTPDLRS</sequence>
<dbReference type="AlphaFoldDB" id="A0A640WI72"/>
<comment type="similarity">
    <text evidence="1">Belongs to the LysR transcriptional regulatory family.</text>
</comment>
<reference evidence="6 7" key="1">
    <citation type="submission" date="2019-08" db="EMBL/GenBank/DDBJ databases">
        <title>Bioinformatics analysis of the strain L3 and L5.</title>
        <authorList>
            <person name="Li X."/>
        </authorList>
    </citation>
    <scope>NUCLEOTIDE SEQUENCE [LARGE SCALE GENOMIC DNA]</scope>
    <source>
        <strain evidence="6 7">L3</strain>
    </source>
</reference>
<organism evidence="6 7">
    <name type="scientific">Salinicola corii</name>
    <dbReference type="NCBI Taxonomy" id="2606937"/>
    <lineage>
        <taxon>Bacteria</taxon>
        <taxon>Pseudomonadati</taxon>
        <taxon>Pseudomonadota</taxon>
        <taxon>Gammaproteobacteria</taxon>
        <taxon>Oceanospirillales</taxon>
        <taxon>Halomonadaceae</taxon>
        <taxon>Salinicola</taxon>
    </lineage>
</organism>
<keyword evidence="7" id="KW-1185">Reference proteome</keyword>
<gene>
    <name evidence="6" type="ORF">F0A16_00440</name>
</gene>
<dbReference type="InterPro" id="IPR005119">
    <property type="entry name" value="LysR_subst-bd"/>
</dbReference>
<dbReference type="Gene3D" id="1.10.10.10">
    <property type="entry name" value="Winged helix-like DNA-binding domain superfamily/Winged helix DNA-binding domain"/>
    <property type="match status" value="1"/>
</dbReference>
<dbReference type="Pfam" id="PF03466">
    <property type="entry name" value="LysR_substrate"/>
    <property type="match status" value="1"/>
</dbReference>
<evidence type="ECO:0000256" key="1">
    <source>
        <dbReference type="ARBA" id="ARBA00009437"/>
    </source>
</evidence>
<evidence type="ECO:0000313" key="7">
    <source>
        <dbReference type="Proteomes" id="UP000466024"/>
    </source>
</evidence>
<dbReference type="GO" id="GO:0000976">
    <property type="term" value="F:transcription cis-regulatory region binding"/>
    <property type="evidence" value="ECO:0007669"/>
    <property type="project" value="TreeGrafter"/>
</dbReference>
<dbReference type="InterPro" id="IPR000847">
    <property type="entry name" value="LysR_HTH_N"/>
</dbReference>
<keyword evidence="4" id="KW-0804">Transcription</keyword>
<dbReference type="InterPro" id="IPR036390">
    <property type="entry name" value="WH_DNA-bd_sf"/>
</dbReference>
<evidence type="ECO:0000313" key="6">
    <source>
        <dbReference type="EMBL" id="KAA0020318.1"/>
    </source>
</evidence>
<keyword evidence="2" id="KW-0805">Transcription regulation</keyword>
<dbReference type="PANTHER" id="PTHR30126:SF98">
    <property type="entry name" value="HTH-TYPE TRANSCRIPTIONAL ACTIVATOR BAUR"/>
    <property type="match status" value="1"/>
</dbReference>
<protein>
    <submittedName>
        <fullName evidence="6">LysR family transcriptional regulator</fullName>
    </submittedName>
</protein>
<dbReference type="RefSeq" id="WP_149433444.1">
    <property type="nucleotide sequence ID" value="NZ_VTPX01000001.1"/>
</dbReference>
<dbReference type="SUPFAM" id="SSF46785">
    <property type="entry name" value="Winged helix' DNA-binding domain"/>
    <property type="match status" value="1"/>
</dbReference>
<evidence type="ECO:0000256" key="3">
    <source>
        <dbReference type="ARBA" id="ARBA00023125"/>
    </source>
</evidence>
<dbReference type="Proteomes" id="UP000466024">
    <property type="component" value="Unassembled WGS sequence"/>
</dbReference>
<dbReference type="PANTHER" id="PTHR30126">
    <property type="entry name" value="HTH-TYPE TRANSCRIPTIONAL REGULATOR"/>
    <property type="match status" value="1"/>
</dbReference>
<evidence type="ECO:0000256" key="2">
    <source>
        <dbReference type="ARBA" id="ARBA00023015"/>
    </source>
</evidence>
<dbReference type="SUPFAM" id="SSF53850">
    <property type="entry name" value="Periplasmic binding protein-like II"/>
    <property type="match status" value="1"/>
</dbReference>
<keyword evidence="3" id="KW-0238">DNA-binding</keyword>
<dbReference type="InterPro" id="IPR036388">
    <property type="entry name" value="WH-like_DNA-bd_sf"/>
</dbReference>
<evidence type="ECO:0000259" key="5">
    <source>
        <dbReference type="PROSITE" id="PS50931"/>
    </source>
</evidence>
<dbReference type="Gene3D" id="3.40.190.290">
    <property type="match status" value="1"/>
</dbReference>
<evidence type="ECO:0000256" key="4">
    <source>
        <dbReference type="ARBA" id="ARBA00023163"/>
    </source>
</evidence>
<name>A0A640WI72_9GAMM</name>